<dbReference type="SMART" id="SM00382">
    <property type="entry name" value="AAA"/>
    <property type="match status" value="2"/>
</dbReference>
<dbReference type="EMBL" id="JACHOO010000004">
    <property type="protein sequence ID" value="MBB5753348.1"/>
    <property type="molecule type" value="Genomic_DNA"/>
</dbReference>
<comment type="subcellular location">
    <subcellularLocation>
        <location evidence="1">Cell inner membrane</location>
        <topology evidence="1">Peripheral membrane protein</topology>
    </subcellularLocation>
</comment>
<name>A0A7W9FMD3_9HYPH</name>
<evidence type="ECO:0000256" key="3">
    <source>
        <dbReference type="ARBA" id="ARBA00022448"/>
    </source>
</evidence>
<evidence type="ECO:0000259" key="7">
    <source>
        <dbReference type="PROSITE" id="PS50893"/>
    </source>
</evidence>
<feature type="region of interest" description="Disordered" evidence="6">
    <location>
        <begin position="1"/>
        <end position="29"/>
    </location>
</feature>
<feature type="domain" description="ABC transporter" evidence="7">
    <location>
        <begin position="304"/>
        <end position="548"/>
    </location>
</feature>
<dbReference type="InterPro" id="IPR050319">
    <property type="entry name" value="ABC_transp_ATP-bind"/>
</dbReference>
<feature type="domain" description="ABC transporter" evidence="7">
    <location>
        <begin position="37"/>
        <end position="284"/>
    </location>
</feature>
<dbReference type="Pfam" id="PF00005">
    <property type="entry name" value="ABC_tran"/>
    <property type="match status" value="2"/>
</dbReference>
<dbReference type="PANTHER" id="PTHR43776:SF7">
    <property type="entry name" value="D,D-DIPEPTIDE TRANSPORT ATP-BINDING PROTEIN DDPF-RELATED"/>
    <property type="match status" value="1"/>
</dbReference>
<evidence type="ECO:0000256" key="6">
    <source>
        <dbReference type="SAM" id="MobiDB-lite"/>
    </source>
</evidence>
<dbReference type="PROSITE" id="PS50893">
    <property type="entry name" value="ABC_TRANSPORTER_2"/>
    <property type="match status" value="2"/>
</dbReference>
<evidence type="ECO:0000256" key="5">
    <source>
        <dbReference type="ARBA" id="ARBA00022840"/>
    </source>
</evidence>
<dbReference type="PROSITE" id="PS00211">
    <property type="entry name" value="ABC_TRANSPORTER_1"/>
    <property type="match status" value="2"/>
</dbReference>
<evidence type="ECO:0000256" key="4">
    <source>
        <dbReference type="ARBA" id="ARBA00022741"/>
    </source>
</evidence>
<dbReference type="GO" id="GO:0015833">
    <property type="term" value="P:peptide transport"/>
    <property type="evidence" value="ECO:0007669"/>
    <property type="project" value="InterPro"/>
</dbReference>
<dbReference type="Proteomes" id="UP000523821">
    <property type="component" value="Unassembled WGS sequence"/>
</dbReference>
<evidence type="ECO:0000256" key="2">
    <source>
        <dbReference type="ARBA" id="ARBA00005417"/>
    </source>
</evidence>
<reference evidence="8 9" key="1">
    <citation type="submission" date="2020-08" db="EMBL/GenBank/DDBJ databases">
        <title>Genomic Encyclopedia of Type Strains, Phase IV (KMG-IV): sequencing the most valuable type-strain genomes for metagenomic binning, comparative biology and taxonomic classification.</title>
        <authorList>
            <person name="Goeker M."/>
        </authorList>
    </citation>
    <scope>NUCLEOTIDE SEQUENCE [LARGE SCALE GENOMIC DNA]</scope>
    <source>
        <strain evidence="8 9">DSM 16268</strain>
    </source>
</reference>
<keyword evidence="9" id="KW-1185">Reference proteome</keyword>
<dbReference type="NCBIfam" id="NF007739">
    <property type="entry name" value="PRK10419.1"/>
    <property type="match status" value="2"/>
</dbReference>
<dbReference type="SUPFAM" id="SSF52540">
    <property type="entry name" value="P-loop containing nucleoside triphosphate hydrolases"/>
    <property type="match status" value="2"/>
</dbReference>
<feature type="compositionally biased region" description="Basic and acidic residues" evidence="6">
    <location>
        <begin position="1"/>
        <end position="14"/>
    </location>
</feature>
<dbReference type="RefSeq" id="WP_183856071.1">
    <property type="nucleotide sequence ID" value="NZ_JACHOO010000004.1"/>
</dbReference>
<proteinExistence type="inferred from homology"/>
<keyword evidence="4" id="KW-0547">Nucleotide-binding</keyword>
<dbReference type="GO" id="GO:0055085">
    <property type="term" value="P:transmembrane transport"/>
    <property type="evidence" value="ECO:0007669"/>
    <property type="project" value="UniProtKB-ARBA"/>
</dbReference>
<keyword evidence="5" id="KW-0067">ATP-binding</keyword>
<dbReference type="InterPro" id="IPR003439">
    <property type="entry name" value="ABC_transporter-like_ATP-bd"/>
</dbReference>
<dbReference type="GO" id="GO:0005886">
    <property type="term" value="C:plasma membrane"/>
    <property type="evidence" value="ECO:0007669"/>
    <property type="project" value="UniProtKB-SubCell"/>
</dbReference>
<dbReference type="InterPro" id="IPR003593">
    <property type="entry name" value="AAA+_ATPase"/>
</dbReference>
<dbReference type="GO" id="GO:0005524">
    <property type="term" value="F:ATP binding"/>
    <property type="evidence" value="ECO:0007669"/>
    <property type="project" value="UniProtKB-KW"/>
</dbReference>
<accession>A0A7W9FMD3</accession>
<dbReference type="Pfam" id="PF08352">
    <property type="entry name" value="oligo_HPY"/>
    <property type="match status" value="1"/>
</dbReference>
<evidence type="ECO:0000313" key="8">
    <source>
        <dbReference type="EMBL" id="MBB5753348.1"/>
    </source>
</evidence>
<keyword evidence="3" id="KW-0813">Transport</keyword>
<dbReference type="InterPro" id="IPR013563">
    <property type="entry name" value="Oligopep_ABC_C"/>
</dbReference>
<dbReference type="AlphaFoldDB" id="A0A7W9FMD3"/>
<dbReference type="Gene3D" id="3.40.50.300">
    <property type="entry name" value="P-loop containing nucleotide triphosphate hydrolases"/>
    <property type="match status" value="2"/>
</dbReference>
<dbReference type="NCBIfam" id="NF008453">
    <property type="entry name" value="PRK11308.1"/>
    <property type="match status" value="2"/>
</dbReference>
<sequence length="584" mass="60257">MTQRPDTQRPDTRRAGTPAPASGPSPREAAAAPLLAVRDLRVTIRARTGTVEAVAGVSFDILPGRTLALVGESGSGKSMTAMALIGLVPVGTTVETAGSARFGGRELLTLSEAERRALRGRAIATILQDPAAALDPLMSAGEQIAEALPRGLGRREAAGRVAALLAEVGLDGVPGIARRHPHELSGGQQQRVAIAMALAGNPSLLIADEPTTALDVTVQAQILDLLARLQAARGMAILLITHDLGVVGAYAQDVVVMRAGAMVEAGPAARVLAAPREAHTRTLLAARPALRATAAPSAAAPEILAVSDLAVRYRGAGLLGRPVRALDGIDFALEAGGALGVVGESGSGKSTLAKAIVGLARIERGSVRLGGAVLADPMRLGRAARARLQYIFQDSYGALNPRLTVEDAIGEPFAISGRPRAGRRAAVLALLDEVGLARTHLGRLPRELSGGQRQRVCIARALALSPEVLICDEIVSALDVTVQAQVLGLLRRLRAERGLALVFISHDLAVVAELCTRVMVMKDGKAVESGAAADVFEAPRAAYTRDLIAAARALDAPAPHRDLSTPSPAAGEGGGVEWVTAAGF</sequence>
<dbReference type="InterPro" id="IPR017871">
    <property type="entry name" value="ABC_transporter-like_CS"/>
</dbReference>
<organism evidence="8 9">
    <name type="scientific">Prosthecomicrobium pneumaticum</name>
    <dbReference type="NCBI Taxonomy" id="81895"/>
    <lineage>
        <taxon>Bacteria</taxon>
        <taxon>Pseudomonadati</taxon>
        <taxon>Pseudomonadota</taxon>
        <taxon>Alphaproteobacteria</taxon>
        <taxon>Hyphomicrobiales</taxon>
        <taxon>Kaistiaceae</taxon>
        <taxon>Prosthecomicrobium</taxon>
    </lineage>
</organism>
<evidence type="ECO:0000256" key="1">
    <source>
        <dbReference type="ARBA" id="ARBA00004417"/>
    </source>
</evidence>
<comment type="caution">
    <text evidence="8">The sequence shown here is derived from an EMBL/GenBank/DDBJ whole genome shotgun (WGS) entry which is preliminary data.</text>
</comment>
<dbReference type="CDD" id="cd03257">
    <property type="entry name" value="ABC_NikE_OppD_transporters"/>
    <property type="match status" value="2"/>
</dbReference>
<protein>
    <submittedName>
        <fullName evidence="8">ABC-type glutathione transport system ATPase component</fullName>
    </submittedName>
</protein>
<dbReference type="GO" id="GO:0016887">
    <property type="term" value="F:ATP hydrolysis activity"/>
    <property type="evidence" value="ECO:0007669"/>
    <property type="project" value="InterPro"/>
</dbReference>
<gene>
    <name evidence="8" type="ORF">GGQ63_002414</name>
</gene>
<evidence type="ECO:0000313" key="9">
    <source>
        <dbReference type="Proteomes" id="UP000523821"/>
    </source>
</evidence>
<dbReference type="PANTHER" id="PTHR43776">
    <property type="entry name" value="TRANSPORT ATP-BINDING PROTEIN"/>
    <property type="match status" value="1"/>
</dbReference>
<comment type="similarity">
    <text evidence="2">Belongs to the ABC transporter superfamily.</text>
</comment>
<dbReference type="InterPro" id="IPR027417">
    <property type="entry name" value="P-loop_NTPase"/>
</dbReference>
<feature type="compositionally biased region" description="Low complexity" evidence="6">
    <location>
        <begin position="15"/>
        <end position="27"/>
    </location>
</feature>